<gene>
    <name evidence="3" type="ORF">KIPB_009363</name>
</gene>
<evidence type="ECO:0000313" key="3">
    <source>
        <dbReference type="EMBL" id="GIQ87344.1"/>
    </source>
</evidence>
<dbReference type="AlphaFoldDB" id="A0A9K3GKK7"/>
<evidence type="ECO:0000259" key="2">
    <source>
        <dbReference type="Pfam" id="PF00497"/>
    </source>
</evidence>
<keyword evidence="1" id="KW-0472">Membrane</keyword>
<sequence length="404" mass="43988">MPRFITVHKSWNPSSRAAKSKVLTLNFPPYAWCDEAGQVNPPGYISDLWAALNDFMRTDIEVVCGDLDTSFNDAVQSVSDNVYPVMTACGLTYERLQLDITATVGVDVSGYRFVVLSSSGSALASLFAPIFTPIAVNLLAILLLSHVVFANLIYCTQHYGNSRARTKSYSSQALSSFYFSVLGYDLTAINTSLGRLLAGIDTLLQSILMALYVGVVTVESISSSGSDFDPTSLEDYTVACQPDTRTWDWLMAENATGYPLDGVVNEYCLEALQAGHADACCTDAGTMAVLLKSDTDNLMAAVDGTYNESDVVMYVQLDYAETTKEINEAIQWLREKGFIATLYDTYLTPPVSGWGSLDVDVALWASVALVVVGGWLVGVIVSKMTETMRKRKVKRELGLPTLSV</sequence>
<proteinExistence type="predicted"/>
<dbReference type="SUPFAM" id="SSF53850">
    <property type="entry name" value="Periplasmic binding protein-like II"/>
    <property type="match status" value="1"/>
</dbReference>
<reference evidence="3 4" key="1">
    <citation type="journal article" date="2018" name="PLoS ONE">
        <title>The draft genome of Kipferlia bialata reveals reductive genome evolution in fornicate parasites.</title>
        <authorList>
            <person name="Tanifuji G."/>
            <person name="Takabayashi S."/>
            <person name="Kume K."/>
            <person name="Takagi M."/>
            <person name="Nakayama T."/>
            <person name="Kamikawa R."/>
            <person name="Inagaki Y."/>
            <person name="Hashimoto T."/>
        </authorList>
    </citation>
    <scope>NUCLEOTIDE SEQUENCE [LARGE SCALE GENOMIC DNA]</scope>
    <source>
        <strain evidence="3">NY0173</strain>
    </source>
</reference>
<feature type="transmembrane region" description="Helical" evidence="1">
    <location>
        <begin position="126"/>
        <end position="149"/>
    </location>
</feature>
<feature type="transmembrane region" description="Helical" evidence="1">
    <location>
        <begin position="196"/>
        <end position="218"/>
    </location>
</feature>
<feature type="domain" description="Solute-binding protein family 3/N-terminal" evidence="2">
    <location>
        <begin position="26"/>
        <end position="348"/>
    </location>
</feature>
<name>A0A9K3GKK7_9EUKA</name>
<evidence type="ECO:0000313" key="4">
    <source>
        <dbReference type="Proteomes" id="UP000265618"/>
    </source>
</evidence>
<dbReference type="Proteomes" id="UP000265618">
    <property type="component" value="Unassembled WGS sequence"/>
</dbReference>
<keyword evidence="1" id="KW-0812">Transmembrane</keyword>
<protein>
    <recommendedName>
        <fullName evidence="2">Solute-binding protein family 3/N-terminal domain-containing protein</fullName>
    </recommendedName>
</protein>
<evidence type="ECO:0000256" key="1">
    <source>
        <dbReference type="SAM" id="Phobius"/>
    </source>
</evidence>
<keyword evidence="4" id="KW-1185">Reference proteome</keyword>
<dbReference type="Pfam" id="PF00497">
    <property type="entry name" value="SBP_bac_3"/>
    <property type="match status" value="1"/>
</dbReference>
<dbReference type="EMBL" id="BDIP01003156">
    <property type="protein sequence ID" value="GIQ87344.1"/>
    <property type="molecule type" value="Genomic_DNA"/>
</dbReference>
<dbReference type="Gene3D" id="3.40.190.10">
    <property type="entry name" value="Periplasmic binding protein-like II"/>
    <property type="match status" value="2"/>
</dbReference>
<dbReference type="InterPro" id="IPR001638">
    <property type="entry name" value="Solute-binding_3/MltF_N"/>
</dbReference>
<accession>A0A9K3GKK7</accession>
<keyword evidence="1" id="KW-1133">Transmembrane helix</keyword>
<comment type="caution">
    <text evidence="3">The sequence shown here is derived from an EMBL/GenBank/DDBJ whole genome shotgun (WGS) entry which is preliminary data.</text>
</comment>
<organism evidence="3 4">
    <name type="scientific">Kipferlia bialata</name>
    <dbReference type="NCBI Taxonomy" id="797122"/>
    <lineage>
        <taxon>Eukaryota</taxon>
        <taxon>Metamonada</taxon>
        <taxon>Carpediemonas-like organisms</taxon>
        <taxon>Kipferlia</taxon>
    </lineage>
</organism>
<feature type="transmembrane region" description="Helical" evidence="1">
    <location>
        <begin position="361"/>
        <end position="382"/>
    </location>
</feature>